<accession>A0A068RKU4</accession>
<protein>
    <submittedName>
        <fullName evidence="1">Uncharacterized protein</fullName>
    </submittedName>
</protein>
<organism evidence="1 2">
    <name type="scientific">Lichtheimia corymbifera JMRC:FSU:9682</name>
    <dbReference type="NCBI Taxonomy" id="1263082"/>
    <lineage>
        <taxon>Eukaryota</taxon>
        <taxon>Fungi</taxon>
        <taxon>Fungi incertae sedis</taxon>
        <taxon>Mucoromycota</taxon>
        <taxon>Mucoromycotina</taxon>
        <taxon>Mucoromycetes</taxon>
        <taxon>Mucorales</taxon>
        <taxon>Lichtheimiaceae</taxon>
        <taxon>Lichtheimia</taxon>
    </lineage>
</organism>
<proteinExistence type="predicted"/>
<keyword evidence="2" id="KW-1185">Reference proteome</keyword>
<reference evidence="1" key="1">
    <citation type="submission" date="2013-08" db="EMBL/GenBank/DDBJ databases">
        <title>Gene expansion shapes genome architecture in the human pathogen Lichtheimia corymbifera: an evolutionary genomics analysis in the ancient terrestrial Mucorales (Mucoromycotina).</title>
        <authorList>
            <person name="Schwartze V.U."/>
            <person name="Winter S."/>
            <person name="Shelest E."/>
            <person name="Marcet-Houben M."/>
            <person name="Horn F."/>
            <person name="Wehner S."/>
            <person name="Hoffmann K."/>
            <person name="Riege K."/>
            <person name="Sammeth M."/>
            <person name="Nowrousian M."/>
            <person name="Valiante V."/>
            <person name="Linde J."/>
            <person name="Jacobsen I.D."/>
            <person name="Marz M."/>
            <person name="Brakhage A.A."/>
            <person name="Gabaldon T."/>
            <person name="Bocker S."/>
            <person name="Voigt K."/>
        </authorList>
    </citation>
    <scope>NUCLEOTIDE SEQUENCE [LARGE SCALE GENOMIC DNA]</scope>
    <source>
        <strain evidence="1">FSU 9682</strain>
    </source>
</reference>
<gene>
    <name evidence="1" type="ORF">LCOR_02496.1</name>
</gene>
<name>A0A068RKU4_9FUNG</name>
<sequence>MATMMVLMVDTTLYEYICKENHTRIPHSRQHYLSDQHTPRFWMSDSFSTQGVTRFMQHNGSPCQQATSSFNDLSLQIQVMCPCFPKISFIAASFHKVSSHSTTMHSIRHARSSKASMCGVVIMMDIRHNPGHQVIKNATSHCNLSAHTPKS</sequence>
<dbReference type="AlphaFoldDB" id="A0A068RKU4"/>
<comment type="caution">
    <text evidence="1">The sequence shown here is derived from an EMBL/GenBank/DDBJ whole genome shotgun (WGS) entry which is preliminary data.</text>
</comment>
<dbReference type="EMBL" id="CBTN010000007">
    <property type="protein sequence ID" value="CDH50803.1"/>
    <property type="molecule type" value="Genomic_DNA"/>
</dbReference>
<dbReference type="Proteomes" id="UP000027586">
    <property type="component" value="Unassembled WGS sequence"/>
</dbReference>
<evidence type="ECO:0000313" key="2">
    <source>
        <dbReference type="Proteomes" id="UP000027586"/>
    </source>
</evidence>
<dbReference type="VEuPathDB" id="FungiDB:LCOR_02496.1"/>
<evidence type="ECO:0000313" key="1">
    <source>
        <dbReference type="EMBL" id="CDH50803.1"/>
    </source>
</evidence>